<accession>C1H502</accession>
<dbReference type="RefSeq" id="XP_015699922.1">
    <property type="nucleotide sequence ID" value="XM_015845696.1"/>
</dbReference>
<gene>
    <name evidence="1" type="ORF">PAAG_05843</name>
</gene>
<dbReference type="VEuPathDB" id="FungiDB:PAAG_05843"/>
<dbReference type="HOGENOM" id="CLU_1960241_0_0_1"/>
<dbReference type="Proteomes" id="UP000002059">
    <property type="component" value="Partially assembled WGS sequence"/>
</dbReference>
<evidence type="ECO:0000313" key="1">
    <source>
        <dbReference type="EMBL" id="EEH34796.2"/>
    </source>
</evidence>
<dbReference type="AlphaFoldDB" id="C1H502"/>
<dbReference type="GeneID" id="9095457"/>
<reference evidence="1 2" key="1">
    <citation type="journal article" date="2011" name="PLoS Genet.">
        <title>Comparative genomic analysis of human fungal pathogens causing paracoccidioidomycosis.</title>
        <authorList>
            <person name="Desjardins C.A."/>
            <person name="Champion M.D."/>
            <person name="Holder J.W."/>
            <person name="Muszewska A."/>
            <person name="Goldberg J."/>
            <person name="Bailao A.M."/>
            <person name="Brigido M.M."/>
            <person name="Ferreira M.E."/>
            <person name="Garcia A.M."/>
            <person name="Grynberg M."/>
            <person name="Gujja S."/>
            <person name="Heiman D.I."/>
            <person name="Henn M.R."/>
            <person name="Kodira C.D."/>
            <person name="Leon-Narvaez H."/>
            <person name="Longo L.V."/>
            <person name="Ma L.J."/>
            <person name="Malavazi I."/>
            <person name="Matsuo A.L."/>
            <person name="Morais F.V."/>
            <person name="Pereira M."/>
            <person name="Rodriguez-Brito S."/>
            <person name="Sakthikumar S."/>
            <person name="Salem-Izacc S.M."/>
            <person name="Sykes S.M."/>
            <person name="Teixeira M.M."/>
            <person name="Vallejo M.C."/>
            <person name="Walter M.E."/>
            <person name="Yandava C."/>
            <person name="Young S."/>
            <person name="Zeng Q."/>
            <person name="Zucker J."/>
            <person name="Felipe M.S."/>
            <person name="Goldman G.H."/>
            <person name="Haas B.J."/>
            <person name="McEwen J.G."/>
            <person name="Nino-Vega G."/>
            <person name="Puccia R."/>
            <person name="San-Blas G."/>
            <person name="Soares C.M."/>
            <person name="Birren B.W."/>
            <person name="Cuomo C.A."/>
        </authorList>
    </citation>
    <scope>NUCLEOTIDE SEQUENCE [LARGE SCALE GENOMIC DNA]</scope>
    <source>
        <strain evidence="2">ATCC MYA-826 / Pb01</strain>
    </source>
</reference>
<protein>
    <submittedName>
        <fullName evidence="1">Uncharacterized protein</fullName>
    </submittedName>
</protein>
<dbReference type="EMBL" id="KN294007">
    <property type="protein sequence ID" value="EEH34796.2"/>
    <property type="molecule type" value="Genomic_DNA"/>
</dbReference>
<name>C1H502_PARBA</name>
<sequence length="128" mass="14380">MPRHLPSQPLQAELANMRRLQIGWHIFAELLAPRQHFKNHVNMIALKIRATTLEEINNYWAVPEACAKVAKHTPSNQHVYPQYTTTPSHAKSQEIRLKADLTHSPKILSGFSLCSPSLINLCPLSGPA</sequence>
<dbReference type="KEGG" id="pbl:PAAG_05843"/>
<proteinExistence type="predicted"/>
<keyword evidence="2" id="KW-1185">Reference proteome</keyword>
<organism evidence="1 2">
    <name type="scientific">Paracoccidioides lutzii (strain ATCC MYA-826 / Pb01)</name>
    <name type="common">Paracoccidioides brasiliensis</name>
    <dbReference type="NCBI Taxonomy" id="502779"/>
    <lineage>
        <taxon>Eukaryota</taxon>
        <taxon>Fungi</taxon>
        <taxon>Dikarya</taxon>
        <taxon>Ascomycota</taxon>
        <taxon>Pezizomycotina</taxon>
        <taxon>Eurotiomycetes</taxon>
        <taxon>Eurotiomycetidae</taxon>
        <taxon>Onygenales</taxon>
        <taxon>Ajellomycetaceae</taxon>
        <taxon>Paracoccidioides</taxon>
    </lineage>
</organism>
<evidence type="ECO:0000313" key="2">
    <source>
        <dbReference type="Proteomes" id="UP000002059"/>
    </source>
</evidence>